<feature type="binding site" evidence="7">
    <location>
        <position position="39"/>
    </location>
    <ligand>
        <name>Zn(2+)</name>
        <dbReference type="ChEBI" id="CHEBI:29105"/>
    </ligand>
</feature>
<dbReference type="InterPro" id="IPR036874">
    <property type="entry name" value="Carbonic_anhydrase_sf"/>
</dbReference>
<comment type="catalytic activity">
    <reaction evidence="6 8">
        <text>hydrogencarbonate + H(+) = CO2 + H2O</text>
        <dbReference type="Rhea" id="RHEA:10748"/>
        <dbReference type="ChEBI" id="CHEBI:15377"/>
        <dbReference type="ChEBI" id="CHEBI:15378"/>
        <dbReference type="ChEBI" id="CHEBI:16526"/>
        <dbReference type="ChEBI" id="CHEBI:17544"/>
        <dbReference type="EC" id="4.2.1.1"/>
    </reaction>
</comment>
<dbReference type="CDD" id="cd00884">
    <property type="entry name" value="beta_CA_cladeB"/>
    <property type="match status" value="1"/>
</dbReference>
<sequence length="251" mass="27157">MPKLTAGVVKFQREVYPDRRAMFETLTQGQKPEALFITCSDSRVDPTMVTQTEPGELFICRNAGNIVPPHTTHTGAMTAAIEYAIGALKVPHIVVCGHSQCGAMTGALNPDSLADLPHTHEWLDYARAAVQIVQTRDRELSQEEKLKRLIEENVILQLTHLRSHPYVAQALAEGTVTLRGWVYDIGTGGMHALDESRRAFVPVDELYSDLPDAQPDNLTTSMAKAVRDAAAGPVGPGGGCCTNTGPGQEVT</sequence>
<dbReference type="Pfam" id="PF00484">
    <property type="entry name" value="Pro_CA"/>
    <property type="match status" value="1"/>
</dbReference>
<evidence type="ECO:0000313" key="9">
    <source>
        <dbReference type="EMBL" id="TCP30758.1"/>
    </source>
</evidence>
<evidence type="ECO:0000256" key="3">
    <source>
        <dbReference type="ARBA" id="ARBA00022723"/>
    </source>
</evidence>
<dbReference type="PROSITE" id="PS00704">
    <property type="entry name" value="PROK_CO2_ANHYDRASE_1"/>
    <property type="match status" value="1"/>
</dbReference>
<dbReference type="Gene3D" id="3.40.1050.10">
    <property type="entry name" value="Carbonic anhydrase"/>
    <property type="match status" value="1"/>
</dbReference>
<dbReference type="InParanoid" id="A0A4R2P8V0"/>
<dbReference type="PROSITE" id="PS00705">
    <property type="entry name" value="PROK_CO2_ANHYDRASE_2"/>
    <property type="match status" value="1"/>
</dbReference>
<keyword evidence="3 7" id="KW-0479">Metal-binding</keyword>
<keyword evidence="4 7" id="KW-0862">Zinc</keyword>
<dbReference type="SMART" id="SM00947">
    <property type="entry name" value="Pro_CA"/>
    <property type="match status" value="1"/>
</dbReference>
<evidence type="ECO:0000256" key="8">
    <source>
        <dbReference type="RuleBase" id="RU003956"/>
    </source>
</evidence>
<dbReference type="PANTHER" id="PTHR11002">
    <property type="entry name" value="CARBONIC ANHYDRASE"/>
    <property type="match status" value="1"/>
</dbReference>
<dbReference type="PANTHER" id="PTHR11002:SF76">
    <property type="entry name" value="CARBONIC ANHYDRASE"/>
    <property type="match status" value="1"/>
</dbReference>
<dbReference type="SUPFAM" id="SSF53056">
    <property type="entry name" value="beta-carbonic anhydrase, cab"/>
    <property type="match status" value="1"/>
</dbReference>
<dbReference type="InterPro" id="IPR001765">
    <property type="entry name" value="Carbonic_anhydrase"/>
</dbReference>
<comment type="function">
    <text evidence="8">Reversible hydration of carbon dioxide.</text>
</comment>
<accession>A0A4R2P8V0</accession>
<comment type="cofactor">
    <cofactor evidence="7">
        <name>Zn(2+)</name>
        <dbReference type="ChEBI" id="CHEBI:29105"/>
    </cofactor>
    <text evidence="7">Binds 1 zinc ion per subunit.</text>
</comment>
<feature type="binding site" evidence="7">
    <location>
        <position position="101"/>
    </location>
    <ligand>
        <name>Zn(2+)</name>
        <dbReference type="ChEBI" id="CHEBI:29105"/>
    </ligand>
</feature>
<evidence type="ECO:0000256" key="1">
    <source>
        <dbReference type="ARBA" id="ARBA00006217"/>
    </source>
</evidence>
<proteinExistence type="inferred from homology"/>
<evidence type="ECO:0000256" key="5">
    <source>
        <dbReference type="ARBA" id="ARBA00023239"/>
    </source>
</evidence>
<dbReference type="AlphaFoldDB" id="A0A4R2P8V0"/>
<evidence type="ECO:0000313" key="10">
    <source>
        <dbReference type="Proteomes" id="UP000295399"/>
    </source>
</evidence>
<gene>
    <name evidence="9" type="ORF">EV659_11311</name>
</gene>
<comment type="caution">
    <text evidence="9">The sequence shown here is derived from an EMBL/GenBank/DDBJ whole genome shotgun (WGS) entry which is preliminary data.</text>
</comment>
<feature type="binding site" evidence="7">
    <location>
        <position position="41"/>
    </location>
    <ligand>
        <name>Zn(2+)</name>
        <dbReference type="ChEBI" id="CHEBI:29105"/>
    </ligand>
</feature>
<comment type="similarity">
    <text evidence="1 8">Belongs to the beta-class carbonic anhydrase family.</text>
</comment>
<protein>
    <recommendedName>
        <fullName evidence="2 8">Carbonic anhydrase</fullName>
        <ecNumber evidence="2 8">4.2.1.1</ecNumber>
    </recommendedName>
    <alternativeName>
        <fullName evidence="8">Carbonate dehydratase</fullName>
    </alternativeName>
</protein>
<dbReference type="EMBL" id="SLXO01000013">
    <property type="protein sequence ID" value="TCP30758.1"/>
    <property type="molecule type" value="Genomic_DNA"/>
</dbReference>
<name>A0A4R2P8V0_RHOSA</name>
<dbReference type="InterPro" id="IPR045066">
    <property type="entry name" value="Beta_CA_cladeB"/>
</dbReference>
<reference evidence="9 10" key="1">
    <citation type="submission" date="2019-03" db="EMBL/GenBank/DDBJ databases">
        <title>Genomic Encyclopedia of Type Strains, Phase IV (KMG-IV): sequencing the most valuable type-strain genomes for metagenomic binning, comparative biology and taxonomic classification.</title>
        <authorList>
            <person name="Goeker M."/>
        </authorList>
    </citation>
    <scope>NUCLEOTIDE SEQUENCE [LARGE SCALE GENOMIC DNA]</scope>
    <source>
        <strain evidence="9 10">DSM 2132</strain>
    </source>
</reference>
<evidence type="ECO:0000256" key="7">
    <source>
        <dbReference type="PIRSR" id="PIRSR601765-1"/>
    </source>
</evidence>
<dbReference type="GO" id="GO:0004089">
    <property type="term" value="F:carbonate dehydratase activity"/>
    <property type="evidence" value="ECO:0007669"/>
    <property type="project" value="UniProtKB-UniRule"/>
</dbReference>
<keyword evidence="5 8" id="KW-0456">Lyase</keyword>
<evidence type="ECO:0000256" key="2">
    <source>
        <dbReference type="ARBA" id="ARBA00012925"/>
    </source>
</evidence>
<evidence type="ECO:0000256" key="4">
    <source>
        <dbReference type="ARBA" id="ARBA00022833"/>
    </source>
</evidence>
<dbReference type="GO" id="GO:0008270">
    <property type="term" value="F:zinc ion binding"/>
    <property type="evidence" value="ECO:0007669"/>
    <property type="project" value="UniProtKB-UniRule"/>
</dbReference>
<dbReference type="OrthoDB" id="9797527at2"/>
<dbReference type="EC" id="4.2.1.1" evidence="2 8"/>
<dbReference type="RefSeq" id="WP_132709392.1">
    <property type="nucleotide sequence ID" value="NZ_JACIGF010000013.1"/>
</dbReference>
<organism evidence="9 10">
    <name type="scientific">Rhodothalassium salexigens DSM 2132</name>
    <dbReference type="NCBI Taxonomy" id="1188247"/>
    <lineage>
        <taxon>Bacteria</taxon>
        <taxon>Pseudomonadati</taxon>
        <taxon>Pseudomonadota</taxon>
        <taxon>Alphaproteobacteria</taxon>
        <taxon>Rhodothalassiales</taxon>
        <taxon>Rhodothalassiaceae</taxon>
        <taxon>Rhodothalassium</taxon>
    </lineage>
</organism>
<dbReference type="FunCoup" id="A0A4R2P8V0">
    <property type="interactions" value="301"/>
</dbReference>
<keyword evidence="10" id="KW-1185">Reference proteome</keyword>
<feature type="binding site" evidence="7">
    <location>
        <position position="98"/>
    </location>
    <ligand>
        <name>Zn(2+)</name>
        <dbReference type="ChEBI" id="CHEBI:29105"/>
    </ligand>
</feature>
<dbReference type="GO" id="GO:0015976">
    <property type="term" value="P:carbon utilization"/>
    <property type="evidence" value="ECO:0007669"/>
    <property type="project" value="InterPro"/>
</dbReference>
<evidence type="ECO:0000256" key="6">
    <source>
        <dbReference type="ARBA" id="ARBA00048348"/>
    </source>
</evidence>
<dbReference type="Proteomes" id="UP000295399">
    <property type="component" value="Unassembled WGS sequence"/>
</dbReference>
<dbReference type="InterPro" id="IPR015892">
    <property type="entry name" value="Carbonic_anhydrase_CS"/>
</dbReference>